<dbReference type="AlphaFoldDB" id="A0ABD0MYT2"/>
<feature type="non-terminal residue" evidence="1">
    <location>
        <position position="1"/>
    </location>
</feature>
<accession>A0ABD0MYT2</accession>
<proteinExistence type="predicted"/>
<protein>
    <submittedName>
        <fullName evidence="1">Uncharacterized protein</fullName>
    </submittedName>
</protein>
<evidence type="ECO:0000313" key="1">
    <source>
        <dbReference type="EMBL" id="KAL0153972.1"/>
    </source>
</evidence>
<reference evidence="1 2" key="1">
    <citation type="submission" date="2024-05" db="EMBL/GenBank/DDBJ databases">
        <title>Genome sequencing and assembly of Indian major carp, Cirrhinus mrigala (Hamilton, 1822).</title>
        <authorList>
            <person name="Mohindra V."/>
            <person name="Chowdhury L.M."/>
            <person name="Lal K."/>
            <person name="Jena J.K."/>
        </authorList>
    </citation>
    <scope>NUCLEOTIDE SEQUENCE [LARGE SCALE GENOMIC DNA]</scope>
    <source>
        <strain evidence="1">CM1030</strain>
        <tissue evidence="1">Blood</tissue>
    </source>
</reference>
<comment type="caution">
    <text evidence="1">The sequence shown here is derived from an EMBL/GenBank/DDBJ whole genome shotgun (WGS) entry which is preliminary data.</text>
</comment>
<name>A0ABD0MYT2_CIRMR</name>
<dbReference type="EMBL" id="JAMKFB020000059">
    <property type="protein sequence ID" value="KAL0153972.1"/>
    <property type="molecule type" value="Genomic_DNA"/>
</dbReference>
<feature type="non-terminal residue" evidence="1">
    <location>
        <position position="92"/>
    </location>
</feature>
<sequence length="92" mass="10034">VQDVTGDLEDFPLSSDVYVPPCVKLNGTVYRPGMTVFMTCTTDGDPQFGCIKKIATLNDNVKVIVQSWTSVSFTHHYSAYSVVPDQASEALS</sequence>
<organism evidence="1 2">
    <name type="scientific">Cirrhinus mrigala</name>
    <name type="common">Mrigala</name>
    <dbReference type="NCBI Taxonomy" id="683832"/>
    <lineage>
        <taxon>Eukaryota</taxon>
        <taxon>Metazoa</taxon>
        <taxon>Chordata</taxon>
        <taxon>Craniata</taxon>
        <taxon>Vertebrata</taxon>
        <taxon>Euteleostomi</taxon>
        <taxon>Actinopterygii</taxon>
        <taxon>Neopterygii</taxon>
        <taxon>Teleostei</taxon>
        <taxon>Ostariophysi</taxon>
        <taxon>Cypriniformes</taxon>
        <taxon>Cyprinidae</taxon>
        <taxon>Labeoninae</taxon>
        <taxon>Labeonini</taxon>
        <taxon>Cirrhinus</taxon>
    </lineage>
</organism>
<evidence type="ECO:0000313" key="2">
    <source>
        <dbReference type="Proteomes" id="UP001529510"/>
    </source>
</evidence>
<dbReference type="Proteomes" id="UP001529510">
    <property type="component" value="Unassembled WGS sequence"/>
</dbReference>
<gene>
    <name evidence="1" type="ORF">M9458_050729</name>
</gene>
<keyword evidence="2" id="KW-1185">Reference proteome</keyword>